<evidence type="ECO:0000313" key="3">
    <source>
        <dbReference type="Proteomes" id="UP001165121"/>
    </source>
</evidence>
<accession>A0A9W6XL76</accession>
<dbReference type="AlphaFoldDB" id="A0A9W6XL76"/>
<evidence type="ECO:0000256" key="1">
    <source>
        <dbReference type="SAM" id="MobiDB-lite"/>
    </source>
</evidence>
<dbReference type="EMBL" id="BSXT01001299">
    <property type="protein sequence ID" value="GMF41034.1"/>
    <property type="molecule type" value="Genomic_DNA"/>
</dbReference>
<dbReference type="OrthoDB" id="137825at2759"/>
<dbReference type="Proteomes" id="UP001165121">
    <property type="component" value="Unassembled WGS sequence"/>
</dbReference>
<organism evidence="2 3">
    <name type="scientific">Phytophthora fragariaefolia</name>
    <dbReference type="NCBI Taxonomy" id="1490495"/>
    <lineage>
        <taxon>Eukaryota</taxon>
        <taxon>Sar</taxon>
        <taxon>Stramenopiles</taxon>
        <taxon>Oomycota</taxon>
        <taxon>Peronosporomycetes</taxon>
        <taxon>Peronosporales</taxon>
        <taxon>Peronosporaceae</taxon>
        <taxon>Phytophthora</taxon>
    </lineage>
</organism>
<protein>
    <submittedName>
        <fullName evidence="2">Unnamed protein product</fullName>
    </submittedName>
</protein>
<gene>
    <name evidence="2" type="ORF">Pfra01_001281600</name>
</gene>
<reference evidence="2" key="1">
    <citation type="submission" date="2023-04" db="EMBL/GenBank/DDBJ databases">
        <title>Phytophthora fragariaefolia NBRC 109709.</title>
        <authorList>
            <person name="Ichikawa N."/>
            <person name="Sato H."/>
            <person name="Tonouchi N."/>
        </authorList>
    </citation>
    <scope>NUCLEOTIDE SEQUENCE</scope>
    <source>
        <strain evidence="2">NBRC 109709</strain>
    </source>
</reference>
<proteinExistence type="predicted"/>
<feature type="compositionally biased region" description="Acidic residues" evidence="1">
    <location>
        <begin position="249"/>
        <end position="282"/>
    </location>
</feature>
<keyword evidence="3" id="KW-1185">Reference proteome</keyword>
<feature type="region of interest" description="Disordered" evidence="1">
    <location>
        <begin position="208"/>
        <end position="296"/>
    </location>
</feature>
<feature type="compositionally biased region" description="Polar residues" evidence="1">
    <location>
        <begin position="11"/>
        <end position="47"/>
    </location>
</feature>
<feature type="region of interest" description="Disordered" evidence="1">
    <location>
        <begin position="1"/>
        <end position="84"/>
    </location>
</feature>
<feature type="compositionally biased region" description="Basic and acidic residues" evidence="1">
    <location>
        <begin position="208"/>
        <end position="232"/>
    </location>
</feature>
<comment type="caution">
    <text evidence="2">The sequence shown here is derived from an EMBL/GenBank/DDBJ whole genome shotgun (WGS) entry which is preliminary data.</text>
</comment>
<sequence>MTSREIGEGSRNGSPTNASAINSAPATKNANSAATRRPSSIEDSGQTKCDAEVTSDPEAASRTIAASPGEPEAESAEQQPNVTAATEEEKIYVFASQGRRGVDCLVPSRSRLDQIRSLEAVVDVADEGTGRVLGVTYCSSKLNAWVIDLTSDLDECGLINTTMSNYGATADFTLTQTITVTDCELTEESVQGVTFCAVPPCAPVCGKQERRREDECSDNREDRSGRQKHESGVDGCEDDSGADGHEDDSGVDELKDDDGQDDSETETDDEDDQGLSTDDEADILVVAGSGTGPVSC</sequence>
<evidence type="ECO:0000313" key="2">
    <source>
        <dbReference type="EMBL" id="GMF41034.1"/>
    </source>
</evidence>
<name>A0A9W6XL76_9STRA</name>